<evidence type="ECO:0000313" key="1">
    <source>
        <dbReference type="EMBL" id="MET3643529.1"/>
    </source>
</evidence>
<dbReference type="RefSeq" id="WP_253362547.1">
    <property type="nucleotide sequence ID" value="NZ_JALJXU010000001.1"/>
</dbReference>
<proteinExistence type="predicted"/>
<keyword evidence="2" id="KW-1185">Reference proteome</keyword>
<reference evidence="1 2" key="1">
    <citation type="submission" date="2024-06" db="EMBL/GenBank/DDBJ databases">
        <title>Genomic Encyclopedia of Type Strains, Phase IV (KMG-IV): sequencing the most valuable type-strain genomes for metagenomic binning, comparative biology and taxonomic classification.</title>
        <authorList>
            <person name="Goeker M."/>
        </authorList>
    </citation>
    <scope>NUCLEOTIDE SEQUENCE [LARGE SCALE GENOMIC DNA]</scope>
    <source>
        <strain evidence="1 2">DSM 15349</strain>
    </source>
</reference>
<dbReference type="EMBL" id="JBEPMK010000001">
    <property type="protein sequence ID" value="MET3643529.1"/>
    <property type="molecule type" value="Genomic_DNA"/>
</dbReference>
<accession>A0ABV2JKM4</accession>
<evidence type="ECO:0008006" key="3">
    <source>
        <dbReference type="Google" id="ProtNLM"/>
    </source>
</evidence>
<organism evidence="1 2">
    <name type="scientific">Streptococcus gallinaceus</name>
    <dbReference type="NCBI Taxonomy" id="165758"/>
    <lineage>
        <taxon>Bacteria</taxon>
        <taxon>Bacillati</taxon>
        <taxon>Bacillota</taxon>
        <taxon>Bacilli</taxon>
        <taxon>Lactobacillales</taxon>
        <taxon>Streptococcaceae</taxon>
        <taxon>Streptococcus</taxon>
    </lineage>
</organism>
<sequence length="112" mass="12793">MKKFIEPLLDQMKVFLGTKTAPTPISDQEELEAVLLQTIETAIHQHTAVHVIYGQKKSFTGEIVKFDRERKHLVMKNFSKNMGSIIHLNEIKRISPVPEPIRKSQKSVGQKS</sequence>
<protein>
    <recommendedName>
        <fullName evidence="3">YolD-like protein</fullName>
    </recommendedName>
</protein>
<dbReference type="Proteomes" id="UP001549055">
    <property type="component" value="Unassembled WGS sequence"/>
</dbReference>
<comment type="caution">
    <text evidence="1">The sequence shown here is derived from an EMBL/GenBank/DDBJ whole genome shotgun (WGS) entry which is preliminary data.</text>
</comment>
<gene>
    <name evidence="1" type="ORF">ABID27_000146</name>
</gene>
<name>A0ABV2JKM4_9STRE</name>
<evidence type="ECO:0000313" key="2">
    <source>
        <dbReference type="Proteomes" id="UP001549055"/>
    </source>
</evidence>